<gene>
    <name evidence="2" type="ORF">BELL_0754g00030</name>
</gene>
<accession>A0A4Z1J879</accession>
<proteinExistence type="predicted"/>
<feature type="region of interest" description="Disordered" evidence="1">
    <location>
        <begin position="148"/>
        <end position="225"/>
    </location>
</feature>
<reference evidence="2 3" key="1">
    <citation type="submission" date="2017-12" db="EMBL/GenBank/DDBJ databases">
        <title>Comparative genomics of Botrytis spp.</title>
        <authorList>
            <person name="Valero-Jimenez C.A."/>
            <person name="Tapia P."/>
            <person name="Veloso J."/>
            <person name="Silva-Moreno E."/>
            <person name="Staats M."/>
            <person name="Valdes J.H."/>
            <person name="Van Kan J.A.L."/>
        </authorList>
    </citation>
    <scope>NUCLEOTIDE SEQUENCE [LARGE SCALE GENOMIC DNA]</scope>
    <source>
        <strain evidence="2 3">Be9601</strain>
    </source>
</reference>
<keyword evidence="3" id="KW-1185">Reference proteome</keyword>
<dbReference type="Proteomes" id="UP000297229">
    <property type="component" value="Unassembled WGS sequence"/>
</dbReference>
<evidence type="ECO:0000313" key="2">
    <source>
        <dbReference type="EMBL" id="TGO69806.1"/>
    </source>
</evidence>
<feature type="compositionally biased region" description="Low complexity" evidence="1">
    <location>
        <begin position="159"/>
        <end position="219"/>
    </location>
</feature>
<protein>
    <submittedName>
        <fullName evidence="2">Uncharacterized protein</fullName>
    </submittedName>
</protein>
<dbReference type="AlphaFoldDB" id="A0A4Z1J879"/>
<name>A0A4Z1J879_9HELO</name>
<evidence type="ECO:0000313" key="3">
    <source>
        <dbReference type="Proteomes" id="UP000297229"/>
    </source>
</evidence>
<organism evidence="2 3">
    <name type="scientific">Botrytis elliptica</name>
    <dbReference type="NCBI Taxonomy" id="278938"/>
    <lineage>
        <taxon>Eukaryota</taxon>
        <taxon>Fungi</taxon>
        <taxon>Dikarya</taxon>
        <taxon>Ascomycota</taxon>
        <taxon>Pezizomycotina</taxon>
        <taxon>Leotiomycetes</taxon>
        <taxon>Helotiales</taxon>
        <taxon>Sclerotiniaceae</taxon>
        <taxon>Botrytis</taxon>
    </lineage>
</organism>
<comment type="caution">
    <text evidence="2">The sequence shown here is derived from an EMBL/GenBank/DDBJ whole genome shotgun (WGS) entry which is preliminary data.</text>
</comment>
<sequence>MALLRDHCTRSWKKAFASLAASTTCTTSNAISWAESGSTTGGTTNGSSGTSSSDPCAEYANNPKALQVCYEMQSQGECNAVGGSACGGDDDDDDDDLIRRTRETLSCYSDETCYEYTDGSLFCLNEETGEYADDVGGSGNVYTGVYTGPDGSQTTVEGASATATTSSNTRSSSSSATDSDTRTTSSAATATSSPSSSGSRPVGATGSVTSSTTATAPTANSGIGKVRPGFAMGVLGLIVALI</sequence>
<dbReference type="EMBL" id="PQXM01000752">
    <property type="protein sequence ID" value="TGO69806.1"/>
    <property type="molecule type" value="Genomic_DNA"/>
</dbReference>
<evidence type="ECO:0000256" key="1">
    <source>
        <dbReference type="SAM" id="MobiDB-lite"/>
    </source>
</evidence>